<dbReference type="eggNOG" id="ENOG502RD98">
    <property type="taxonomic scope" value="Eukaryota"/>
</dbReference>
<reference evidence="10" key="1">
    <citation type="journal article" date="2013" name="Nat. Genet.">
        <title>The draft genomes of soft-shell turtle and green sea turtle yield insights into the development and evolution of the turtle-specific body plan.</title>
        <authorList>
            <person name="Wang Z."/>
            <person name="Pascual-Anaya J."/>
            <person name="Zadissa A."/>
            <person name="Li W."/>
            <person name="Niimura Y."/>
            <person name="Huang Z."/>
            <person name="Li C."/>
            <person name="White S."/>
            <person name="Xiong Z."/>
            <person name="Fang D."/>
            <person name="Wang B."/>
            <person name="Ming Y."/>
            <person name="Chen Y."/>
            <person name="Zheng Y."/>
            <person name="Kuraku S."/>
            <person name="Pignatelli M."/>
            <person name="Herrero J."/>
            <person name="Beal K."/>
            <person name="Nozawa M."/>
            <person name="Li Q."/>
            <person name="Wang J."/>
            <person name="Zhang H."/>
            <person name="Yu L."/>
            <person name="Shigenobu S."/>
            <person name="Wang J."/>
            <person name="Liu J."/>
            <person name="Flicek P."/>
            <person name="Searle S."/>
            <person name="Wang J."/>
            <person name="Kuratani S."/>
            <person name="Yin Y."/>
            <person name="Aken B."/>
            <person name="Zhang G."/>
            <person name="Irie N."/>
        </authorList>
    </citation>
    <scope>NUCLEOTIDE SEQUENCE [LARGE SCALE GENOMIC DNA]</scope>
</reference>
<keyword evidence="5" id="KW-0472">Membrane</keyword>
<dbReference type="InterPro" id="IPR039465">
    <property type="entry name" value="IL-17_rcpt-like"/>
</dbReference>
<evidence type="ECO:0000256" key="2">
    <source>
        <dbReference type="ARBA" id="ARBA00022692"/>
    </source>
</evidence>
<name>M7ARE4_CHEMY</name>
<sequence>MFFHHAELQQPVKVLVIYPKEVCFQHTVLAFAEFLHKHCQSDVIIDMWQRRRIAEQGPVQWLAVQKETADKIIFLSSSYIITECDTVCYKSIDSHKDNSDCMFTLAFNLFCSDMKNMSSLHKYMVVSFNEINSEDTLPSALNTCPKYCLMKDIDIFRRDLSSSHRQAHGTNTKLVCGWRPSTKCIQTEDYNRQGLSSRRI</sequence>
<keyword evidence="4" id="KW-1133">Transmembrane helix</keyword>
<feature type="domain" description="SEFIR" evidence="8">
    <location>
        <begin position="11"/>
        <end position="158"/>
    </location>
</feature>
<evidence type="ECO:0000259" key="8">
    <source>
        <dbReference type="PROSITE" id="PS51534"/>
    </source>
</evidence>
<keyword evidence="10" id="KW-1185">Reference proteome</keyword>
<proteinExistence type="predicted"/>
<protein>
    <submittedName>
        <fullName evidence="9">Interleukin-17 receptor B</fullName>
    </submittedName>
</protein>
<dbReference type="InterPro" id="IPR013568">
    <property type="entry name" value="SEFIR_dom"/>
</dbReference>
<evidence type="ECO:0000256" key="6">
    <source>
        <dbReference type="ARBA" id="ARBA00023170"/>
    </source>
</evidence>
<evidence type="ECO:0000256" key="4">
    <source>
        <dbReference type="ARBA" id="ARBA00022989"/>
    </source>
</evidence>
<dbReference type="GO" id="GO:0030368">
    <property type="term" value="F:interleukin-17 receptor activity"/>
    <property type="evidence" value="ECO:0007669"/>
    <property type="project" value="InterPro"/>
</dbReference>
<dbReference type="PANTHER" id="PTHR15583:SF11">
    <property type="entry name" value="INTERLEUKIN-17 RECEPTOR B"/>
    <property type="match status" value="1"/>
</dbReference>
<dbReference type="Proteomes" id="UP000031443">
    <property type="component" value="Unassembled WGS sequence"/>
</dbReference>
<keyword evidence="7" id="KW-0325">Glycoprotein</keyword>
<gene>
    <name evidence="9" type="ORF">UY3_15019</name>
</gene>
<dbReference type="AlphaFoldDB" id="M7ARE4"/>
<dbReference type="STRING" id="8469.M7ARE4"/>
<dbReference type="Gene3D" id="3.40.50.11530">
    <property type="match status" value="1"/>
</dbReference>
<keyword evidence="6 9" id="KW-0675">Receptor</keyword>
<evidence type="ECO:0000256" key="5">
    <source>
        <dbReference type="ARBA" id="ARBA00023136"/>
    </source>
</evidence>
<dbReference type="GO" id="GO:0016020">
    <property type="term" value="C:membrane"/>
    <property type="evidence" value="ECO:0007669"/>
    <property type="project" value="UniProtKB-SubCell"/>
</dbReference>
<dbReference type="PROSITE" id="PS51534">
    <property type="entry name" value="SEFIR"/>
    <property type="match status" value="1"/>
</dbReference>
<organism evidence="9 10">
    <name type="scientific">Chelonia mydas</name>
    <name type="common">Green sea-turtle</name>
    <name type="synonym">Chelonia agassizi</name>
    <dbReference type="NCBI Taxonomy" id="8469"/>
    <lineage>
        <taxon>Eukaryota</taxon>
        <taxon>Metazoa</taxon>
        <taxon>Chordata</taxon>
        <taxon>Craniata</taxon>
        <taxon>Vertebrata</taxon>
        <taxon>Euteleostomi</taxon>
        <taxon>Archelosauria</taxon>
        <taxon>Testudinata</taxon>
        <taxon>Testudines</taxon>
        <taxon>Cryptodira</taxon>
        <taxon>Durocryptodira</taxon>
        <taxon>Americhelydia</taxon>
        <taxon>Chelonioidea</taxon>
        <taxon>Cheloniidae</taxon>
        <taxon>Chelonia</taxon>
    </lineage>
</organism>
<comment type="subcellular location">
    <subcellularLocation>
        <location evidence="1">Membrane</location>
        <topology evidence="1">Single-pass type I membrane protein</topology>
    </subcellularLocation>
</comment>
<evidence type="ECO:0000313" key="9">
    <source>
        <dbReference type="EMBL" id="EMP27891.1"/>
    </source>
</evidence>
<keyword evidence="2" id="KW-0812">Transmembrane</keyword>
<dbReference type="EMBL" id="KB566449">
    <property type="protein sequence ID" value="EMP27891.1"/>
    <property type="molecule type" value="Genomic_DNA"/>
</dbReference>
<accession>M7ARE4</accession>
<evidence type="ECO:0000313" key="10">
    <source>
        <dbReference type="Proteomes" id="UP000031443"/>
    </source>
</evidence>
<evidence type="ECO:0000256" key="1">
    <source>
        <dbReference type="ARBA" id="ARBA00004479"/>
    </source>
</evidence>
<dbReference type="PANTHER" id="PTHR15583">
    <property type="entry name" value="INTERLEUKIN-17 RECEPTOR"/>
    <property type="match status" value="1"/>
</dbReference>
<evidence type="ECO:0000256" key="3">
    <source>
        <dbReference type="ARBA" id="ARBA00022729"/>
    </source>
</evidence>
<evidence type="ECO:0000256" key="7">
    <source>
        <dbReference type="ARBA" id="ARBA00023180"/>
    </source>
</evidence>
<keyword evidence="3" id="KW-0732">Signal</keyword>
<dbReference type="Pfam" id="PF08357">
    <property type="entry name" value="SEFIR"/>
    <property type="match status" value="1"/>
</dbReference>
<dbReference type="FunFam" id="3.40.50.11530:FF:000004">
    <property type="entry name" value="Interleukin 17 receptor B"/>
    <property type="match status" value="1"/>
</dbReference>